<dbReference type="PANTHER" id="PTHR38813:SF1">
    <property type="entry name" value="TOXIN RELE1-RELATED"/>
    <property type="match status" value="1"/>
</dbReference>
<dbReference type="SUPFAM" id="SSF143011">
    <property type="entry name" value="RelE-like"/>
    <property type="match status" value="1"/>
</dbReference>
<dbReference type="STRING" id="1640674.SAMN05216323_100977"/>
<proteinExistence type="predicted"/>
<accession>A0A1G6HFI7</accession>
<dbReference type="InterPro" id="IPR035093">
    <property type="entry name" value="RelE/ParE_toxin_dom_sf"/>
</dbReference>
<dbReference type="EMBL" id="FMYP01000009">
    <property type="protein sequence ID" value="SDB92206.1"/>
    <property type="molecule type" value="Genomic_DNA"/>
</dbReference>
<organism evidence="2 3">
    <name type="scientific">Williamwhitmania taraxaci</name>
    <dbReference type="NCBI Taxonomy" id="1640674"/>
    <lineage>
        <taxon>Bacteria</taxon>
        <taxon>Pseudomonadati</taxon>
        <taxon>Bacteroidota</taxon>
        <taxon>Bacteroidia</taxon>
        <taxon>Bacteroidales</taxon>
        <taxon>Williamwhitmaniaceae</taxon>
        <taxon>Williamwhitmania</taxon>
    </lineage>
</organism>
<dbReference type="OrthoDB" id="5570653at2"/>
<dbReference type="PANTHER" id="PTHR38813">
    <property type="match status" value="1"/>
</dbReference>
<keyword evidence="3" id="KW-1185">Reference proteome</keyword>
<gene>
    <name evidence="2" type="ORF">SAMN05216323_100977</name>
</gene>
<keyword evidence="1" id="KW-1277">Toxin-antitoxin system</keyword>
<dbReference type="Pfam" id="PF05016">
    <property type="entry name" value="ParE_toxin"/>
    <property type="match status" value="1"/>
</dbReference>
<protein>
    <submittedName>
        <fullName evidence="2">mRNA interferase RelE/StbE</fullName>
    </submittedName>
</protein>
<dbReference type="AlphaFoldDB" id="A0A1G6HFI7"/>
<evidence type="ECO:0000256" key="1">
    <source>
        <dbReference type="ARBA" id="ARBA00022649"/>
    </source>
</evidence>
<dbReference type="InterPro" id="IPR052747">
    <property type="entry name" value="TA_system_RelE_toxin"/>
</dbReference>
<evidence type="ECO:0000313" key="3">
    <source>
        <dbReference type="Proteomes" id="UP000199452"/>
    </source>
</evidence>
<dbReference type="Proteomes" id="UP000199452">
    <property type="component" value="Unassembled WGS sequence"/>
</dbReference>
<sequence>MKVEFLSSFNRDIGKLSQSVKNDVAHAIAEVEEATKLAEIGNIKKLKGFKNVYRIRIGEYRVGLFIEKGTVEFARIVHRKDIYKVFP</sequence>
<name>A0A1G6HFI7_9BACT</name>
<evidence type="ECO:0000313" key="2">
    <source>
        <dbReference type="EMBL" id="SDB92206.1"/>
    </source>
</evidence>
<reference evidence="2 3" key="1">
    <citation type="submission" date="2016-09" db="EMBL/GenBank/DDBJ databases">
        <authorList>
            <person name="Capua I."/>
            <person name="De Benedictis P."/>
            <person name="Joannis T."/>
            <person name="Lombin L.H."/>
            <person name="Cattoli G."/>
        </authorList>
    </citation>
    <scope>NUCLEOTIDE SEQUENCE [LARGE SCALE GENOMIC DNA]</scope>
    <source>
        <strain evidence="2 3">A7P-90m</strain>
    </source>
</reference>
<dbReference type="Gene3D" id="3.30.2310.20">
    <property type="entry name" value="RelE-like"/>
    <property type="match status" value="1"/>
</dbReference>
<dbReference type="RefSeq" id="WP_092436090.1">
    <property type="nucleotide sequence ID" value="NZ_FMYP01000009.1"/>
</dbReference>
<dbReference type="InterPro" id="IPR007712">
    <property type="entry name" value="RelE/ParE_toxin"/>
</dbReference>